<dbReference type="EMBL" id="JAHESF010000007">
    <property type="protein sequence ID" value="MBT1697075.1"/>
    <property type="molecule type" value="Genomic_DNA"/>
</dbReference>
<dbReference type="AlphaFoldDB" id="A0AAP2GNN6"/>
<sequence>MKFMHFSTSSVRSLFAVFGAVLLAFSFNRCSDDDSVNPGVVSISTHATLGEILVDGNGKTLYVFTKDVGGQSQCADNCLAAWPVYYAADLKPQAGIDLADFATITRNDGRMQTTYKGWPLYYYVGDKAKGDATGEALDNEWFVAKTNYSIMLVSHATYGNVLTDNQGRILYFFARDTKGTSNCTGGCLTRWPFFKTDQIVIPSGGLLNAADFGSIGDGATKQTTYKGRPLYYFSPDNNGSIEAAGQTGGENFGTIWFVAKPDYSLMVANAQLVGLDGKNYTSAYVEGTGVTRYFTDAAGRTLYLFTNDKKSTNTFTNSTFSNDANWPIFHTQITRLPSGMSASDFGTITVFGRSQLTYKGWPLYYFGQDAAKGDTKGVSVGGPGKWPVITTATAEAPL</sequence>
<protein>
    <recommendedName>
        <fullName evidence="4">Secreted repeat protein with Y-X4-D motif</fullName>
    </recommendedName>
</protein>
<dbReference type="PANTHER" id="PTHR39335">
    <property type="entry name" value="BLL4220 PROTEIN"/>
    <property type="match status" value="1"/>
</dbReference>
<evidence type="ECO:0000313" key="2">
    <source>
        <dbReference type="EMBL" id="MBT1697075.1"/>
    </source>
</evidence>
<reference evidence="2 3" key="1">
    <citation type="submission" date="2021-05" db="EMBL/GenBank/DDBJ databases">
        <title>A Polyphasic approach of four new species of the genus Ohtaekwangia: Ohtaekwangia histidinii sp. nov., Ohtaekwangia cretensis sp. nov., Ohtaekwangia indiensis sp. nov., Ohtaekwangia reichenbachii sp. nov. from diverse environment.</title>
        <authorList>
            <person name="Octaviana S."/>
        </authorList>
    </citation>
    <scope>NUCLEOTIDE SEQUENCE [LARGE SCALE GENOMIC DNA]</scope>
    <source>
        <strain evidence="2 3">PWU4</strain>
    </source>
</reference>
<dbReference type="PANTHER" id="PTHR39335:SF1">
    <property type="entry name" value="BLL4220 PROTEIN"/>
    <property type="match status" value="1"/>
</dbReference>
<proteinExistence type="predicted"/>
<feature type="signal peptide" evidence="1">
    <location>
        <begin position="1"/>
        <end position="31"/>
    </location>
</feature>
<accession>A0AAP2GNN6</accession>
<name>A0AAP2GNN6_9BACT</name>
<evidence type="ECO:0008006" key="4">
    <source>
        <dbReference type="Google" id="ProtNLM"/>
    </source>
</evidence>
<dbReference type="RefSeq" id="WP_254162783.1">
    <property type="nucleotide sequence ID" value="NZ_JAHESF010000007.1"/>
</dbReference>
<comment type="caution">
    <text evidence="2">The sequence shown here is derived from an EMBL/GenBank/DDBJ whole genome shotgun (WGS) entry which is preliminary data.</text>
</comment>
<evidence type="ECO:0000313" key="3">
    <source>
        <dbReference type="Proteomes" id="UP001319200"/>
    </source>
</evidence>
<feature type="chain" id="PRO_5042951740" description="Secreted repeat protein with Y-X4-D motif" evidence="1">
    <location>
        <begin position="32"/>
        <end position="398"/>
    </location>
</feature>
<keyword evidence="3" id="KW-1185">Reference proteome</keyword>
<keyword evidence="1" id="KW-0732">Signal</keyword>
<organism evidence="2 3">
    <name type="scientific">Chryseosolibacter histidini</name>
    <dbReference type="NCBI Taxonomy" id="2782349"/>
    <lineage>
        <taxon>Bacteria</taxon>
        <taxon>Pseudomonadati</taxon>
        <taxon>Bacteroidota</taxon>
        <taxon>Cytophagia</taxon>
        <taxon>Cytophagales</taxon>
        <taxon>Chryseotaleaceae</taxon>
        <taxon>Chryseosolibacter</taxon>
    </lineage>
</organism>
<dbReference type="GO" id="GO:0043448">
    <property type="term" value="P:alkane catabolic process"/>
    <property type="evidence" value="ECO:0007669"/>
    <property type="project" value="TreeGrafter"/>
</dbReference>
<gene>
    <name evidence="2" type="ORF">KK083_09330</name>
</gene>
<dbReference type="InterPro" id="IPR005297">
    <property type="entry name" value="Lipoprotein_repeat"/>
</dbReference>
<evidence type="ECO:0000256" key="1">
    <source>
        <dbReference type="SAM" id="SignalP"/>
    </source>
</evidence>
<dbReference type="Proteomes" id="UP001319200">
    <property type="component" value="Unassembled WGS sequence"/>
</dbReference>
<dbReference type="Pfam" id="PF03640">
    <property type="entry name" value="Lipoprotein_15"/>
    <property type="match status" value="5"/>
</dbReference>